<dbReference type="PANTHER" id="PTHR46457:SF1">
    <property type="entry name" value="DNA REPAIR PROTEIN RAD51 HOMOLOG 4"/>
    <property type="match status" value="1"/>
</dbReference>
<keyword evidence="3" id="KW-0732">Signal</keyword>
<dbReference type="SUPFAM" id="SSF52540">
    <property type="entry name" value="P-loop containing nucleoside triphosphate hydrolases"/>
    <property type="match status" value="1"/>
</dbReference>
<dbReference type="GO" id="GO:0000400">
    <property type="term" value="F:four-way junction DNA binding"/>
    <property type="evidence" value="ECO:0007669"/>
    <property type="project" value="TreeGrafter"/>
</dbReference>
<dbReference type="STRING" id="139420.A0A371CS65"/>
<dbReference type="GO" id="GO:0005524">
    <property type="term" value="F:ATP binding"/>
    <property type="evidence" value="ECO:0007669"/>
    <property type="project" value="InterPro"/>
</dbReference>
<feature type="chain" id="PRO_5016802406" evidence="3">
    <location>
        <begin position="23"/>
        <end position="332"/>
    </location>
</feature>
<dbReference type="GO" id="GO:0005815">
    <property type="term" value="C:microtubule organizing center"/>
    <property type="evidence" value="ECO:0007669"/>
    <property type="project" value="TreeGrafter"/>
</dbReference>
<dbReference type="GO" id="GO:0000724">
    <property type="term" value="P:double-strand break repair via homologous recombination"/>
    <property type="evidence" value="ECO:0007669"/>
    <property type="project" value="TreeGrafter"/>
</dbReference>
<dbReference type="GO" id="GO:0005657">
    <property type="term" value="C:replication fork"/>
    <property type="evidence" value="ECO:0007669"/>
    <property type="project" value="TreeGrafter"/>
</dbReference>
<dbReference type="InterPro" id="IPR020588">
    <property type="entry name" value="RecA_ATP-bd"/>
</dbReference>
<feature type="domain" description="RecA family profile 1" evidence="4">
    <location>
        <begin position="74"/>
        <end position="260"/>
    </location>
</feature>
<evidence type="ECO:0000256" key="1">
    <source>
        <dbReference type="ARBA" id="ARBA00004123"/>
    </source>
</evidence>
<comment type="subcellular location">
    <subcellularLocation>
        <location evidence="1">Nucleus</location>
    </subcellularLocation>
</comment>
<dbReference type="GO" id="GO:0007131">
    <property type="term" value="P:reciprocal meiotic recombination"/>
    <property type="evidence" value="ECO:0007669"/>
    <property type="project" value="TreeGrafter"/>
</dbReference>
<dbReference type="InterPro" id="IPR027417">
    <property type="entry name" value="P-loop_NTPase"/>
</dbReference>
<evidence type="ECO:0000259" key="4">
    <source>
        <dbReference type="PROSITE" id="PS50162"/>
    </source>
</evidence>
<gene>
    <name evidence="5" type="ORF">OH76DRAFT_1242213</name>
</gene>
<dbReference type="GO" id="GO:0003697">
    <property type="term" value="F:single-stranded DNA binding"/>
    <property type="evidence" value="ECO:0007669"/>
    <property type="project" value="TreeGrafter"/>
</dbReference>
<sequence>MSGRQLSTLSLPLSTLSALASAGYDTVRDLSSSTPEQLSKDLNLPLPASQAVFSATRASAALPLTQSAAAMMGATKRYPTACAPLDRLLGGGLRRGSVLELMGPAGCGKEQLAAHAVKPFVEANQEVLFVDMQNMAPPATIKRILAGASAQSIQLPICAILGEINAFVSPAGRTAQADGLDLVHYQTLHTATEFVVFLRNLCDYLKAHSNIALLVLNSLDFIVQSLVDYKDRSGLMDILKETLARACQDTNLIVIITSHLHSKQVSGTESPSKWIMIPAYHDNQLPKGRTYRVLIVPQWKTSGVMRLLFSPTHVPNRSVPEEPYQKTGGLIQ</sequence>
<dbReference type="GO" id="GO:0033063">
    <property type="term" value="C:Rad51B-Rad51C-Rad51D-XRCC2 complex"/>
    <property type="evidence" value="ECO:0007669"/>
    <property type="project" value="TreeGrafter"/>
</dbReference>
<accession>A0A371CS65</accession>
<dbReference type="PANTHER" id="PTHR46457">
    <property type="entry name" value="DNA REPAIR PROTEIN RAD51 HOMOLOG 4"/>
    <property type="match status" value="1"/>
</dbReference>
<dbReference type="GO" id="GO:0042148">
    <property type="term" value="P:DNA strand invasion"/>
    <property type="evidence" value="ECO:0007669"/>
    <property type="project" value="TreeGrafter"/>
</dbReference>
<reference evidence="5 6" key="1">
    <citation type="journal article" date="2018" name="Biotechnol. Biofuels">
        <title>Integrative visual omics of the white-rot fungus Polyporus brumalis exposes the biotechnological potential of its oxidative enzymes for delignifying raw plant biomass.</title>
        <authorList>
            <person name="Miyauchi S."/>
            <person name="Rancon A."/>
            <person name="Drula E."/>
            <person name="Hage H."/>
            <person name="Chaduli D."/>
            <person name="Favel A."/>
            <person name="Grisel S."/>
            <person name="Henrissat B."/>
            <person name="Herpoel-Gimbert I."/>
            <person name="Ruiz-Duenas F.J."/>
            <person name="Chevret D."/>
            <person name="Hainaut M."/>
            <person name="Lin J."/>
            <person name="Wang M."/>
            <person name="Pangilinan J."/>
            <person name="Lipzen A."/>
            <person name="Lesage-Meessen L."/>
            <person name="Navarro D."/>
            <person name="Riley R."/>
            <person name="Grigoriev I.V."/>
            <person name="Zhou S."/>
            <person name="Raouche S."/>
            <person name="Rosso M.N."/>
        </authorList>
    </citation>
    <scope>NUCLEOTIDE SEQUENCE [LARGE SCALE GENOMIC DNA]</scope>
    <source>
        <strain evidence="5 6">BRFM 1820</strain>
    </source>
</reference>
<organism evidence="5 6">
    <name type="scientific">Lentinus brumalis</name>
    <dbReference type="NCBI Taxonomy" id="2498619"/>
    <lineage>
        <taxon>Eukaryota</taxon>
        <taxon>Fungi</taxon>
        <taxon>Dikarya</taxon>
        <taxon>Basidiomycota</taxon>
        <taxon>Agaricomycotina</taxon>
        <taxon>Agaricomycetes</taxon>
        <taxon>Polyporales</taxon>
        <taxon>Polyporaceae</taxon>
        <taxon>Lentinus</taxon>
    </lineage>
</organism>
<keyword evidence="6" id="KW-1185">Reference proteome</keyword>
<evidence type="ECO:0000313" key="6">
    <source>
        <dbReference type="Proteomes" id="UP000256964"/>
    </source>
</evidence>
<evidence type="ECO:0000256" key="2">
    <source>
        <dbReference type="ARBA" id="ARBA00023242"/>
    </source>
</evidence>
<dbReference type="Gene3D" id="3.40.50.300">
    <property type="entry name" value="P-loop containing nucleotide triphosphate hydrolases"/>
    <property type="match status" value="1"/>
</dbReference>
<proteinExistence type="predicted"/>
<dbReference type="InterPro" id="IPR051988">
    <property type="entry name" value="HRR_RAD51_Paralog"/>
</dbReference>
<dbReference type="GO" id="GO:0016787">
    <property type="term" value="F:hydrolase activity"/>
    <property type="evidence" value="ECO:0007669"/>
    <property type="project" value="UniProtKB-KW"/>
</dbReference>
<keyword evidence="5" id="KW-0378">Hydrolase</keyword>
<evidence type="ECO:0000313" key="5">
    <source>
        <dbReference type="EMBL" id="RDX43132.1"/>
    </source>
</evidence>
<dbReference type="AlphaFoldDB" id="A0A371CS65"/>
<protein>
    <submittedName>
        <fullName evidence="5">P-loop containing nucleoside triphosphate hydrolase protein</fullName>
    </submittedName>
</protein>
<dbReference type="PRINTS" id="PR01874">
    <property type="entry name" value="DNAREPAIRADA"/>
</dbReference>
<dbReference type="Proteomes" id="UP000256964">
    <property type="component" value="Unassembled WGS sequence"/>
</dbReference>
<dbReference type="GO" id="GO:0000723">
    <property type="term" value="P:telomere maintenance"/>
    <property type="evidence" value="ECO:0007669"/>
    <property type="project" value="TreeGrafter"/>
</dbReference>
<evidence type="ECO:0000256" key="3">
    <source>
        <dbReference type="SAM" id="SignalP"/>
    </source>
</evidence>
<dbReference type="EMBL" id="KZ857470">
    <property type="protein sequence ID" value="RDX43132.1"/>
    <property type="molecule type" value="Genomic_DNA"/>
</dbReference>
<feature type="signal peptide" evidence="3">
    <location>
        <begin position="1"/>
        <end position="22"/>
    </location>
</feature>
<dbReference type="PROSITE" id="PS50162">
    <property type="entry name" value="RECA_2"/>
    <property type="match status" value="1"/>
</dbReference>
<dbReference type="GO" id="GO:0140664">
    <property type="term" value="F:ATP-dependent DNA damage sensor activity"/>
    <property type="evidence" value="ECO:0007669"/>
    <property type="project" value="InterPro"/>
</dbReference>
<keyword evidence="2" id="KW-0539">Nucleus</keyword>
<dbReference type="OrthoDB" id="5957327at2759"/>
<name>A0A371CS65_9APHY</name>